<comment type="caution">
    <text evidence="1">The sequence shown here is derived from an EMBL/GenBank/DDBJ whole genome shotgun (WGS) entry which is preliminary data.</text>
</comment>
<keyword evidence="2" id="KW-1185">Reference proteome</keyword>
<proteinExistence type="predicted"/>
<evidence type="ECO:0000313" key="1">
    <source>
        <dbReference type="EMBL" id="KAJ9081654.1"/>
    </source>
</evidence>
<reference evidence="1" key="1">
    <citation type="submission" date="2022-04" db="EMBL/GenBank/DDBJ databases">
        <title>Genome of the entomopathogenic fungus Entomophthora muscae.</title>
        <authorList>
            <person name="Elya C."/>
            <person name="Lovett B.R."/>
            <person name="Lee E."/>
            <person name="Macias A.M."/>
            <person name="Hajek A.E."/>
            <person name="De Bivort B.L."/>
            <person name="Kasson M.T."/>
            <person name="De Fine Licht H.H."/>
            <person name="Stajich J.E."/>
        </authorList>
    </citation>
    <scope>NUCLEOTIDE SEQUENCE</scope>
    <source>
        <strain evidence="1">Berkeley</strain>
    </source>
</reference>
<dbReference type="EMBL" id="QTSX02001464">
    <property type="protein sequence ID" value="KAJ9081654.1"/>
    <property type="molecule type" value="Genomic_DNA"/>
</dbReference>
<organism evidence="1 2">
    <name type="scientific">Entomophthora muscae</name>
    <dbReference type="NCBI Taxonomy" id="34485"/>
    <lineage>
        <taxon>Eukaryota</taxon>
        <taxon>Fungi</taxon>
        <taxon>Fungi incertae sedis</taxon>
        <taxon>Zoopagomycota</taxon>
        <taxon>Entomophthoromycotina</taxon>
        <taxon>Entomophthoromycetes</taxon>
        <taxon>Entomophthorales</taxon>
        <taxon>Entomophthoraceae</taxon>
        <taxon>Entomophthora</taxon>
    </lineage>
</organism>
<name>A0ACC2U3R9_9FUNG</name>
<protein>
    <submittedName>
        <fullName evidence="1">Uncharacterized protein</fullName>
    </submittedName>
</protein>
<accession>A0ACC2U3R9</accession>
<evidence type="ECO:0000313" key="2">
    <source>
        <dbReference type="Proteomes" id="UP001165960"/>
    </source>
</evidence>
<dbReference type="Proteomes" id="UP001165960">
    <property type="component" value="Unassembled WGS sequence"/>
</dbReference>
<gene>
    <name evidence="1" type="ORF">DSO57_1012323</name>
</gene>
<sequence>MKEVPATPPARCPSVHDFSELVFVCIALLGLVNQAMLTLEVGVPGPLQPIVLLGLPPLWSWPAAPVGVQPGTGIGGEGCSHEEGIKLAYHPDGVVGFEQALVDVLVQVFQLCPGVPSRFLLGTWLLPPEVLRSP</sequence>